<keyword evidence="3" id="KW-1185">Reference proteome</keyword>
<keyword evidence="1" id="KW-0472">Membrane</keyword>
<name>W0JVD3_9EURY</name>
<gene>
    <name evidence="2" type="ORF">HALLA_13220</name>
</gene>
<evidence type="ECO:0000313" key="2">
    <source>
        <dbReference type="EMBL" id="AHG01013.1"/>
    </source>
</evidence>
<organism evidence="2 3">
    <name type="scientific">Halostagnicola larsenii XH-48</name>
    <dbReference type="NCBI Taxonomy" id="797299"/>
    <lineage>
        <taxon>Archaea</taxon>
        <taxon>Methanobacteriati</taxon>
        <taxon>Methanobacteriota</taxon>
        <taxon>Stenosarchaea group</taxon>
        <taxon>Halobacteria</taxon>
        <taxon>Halobacteriales</taxon>
        <taxon>Natrialbaceae</taxon>
        <taxon>Halostagnicola</taxon>
    </lineage>
</organism>
<proteinExistence type="predicted"/>
<feature type="transmembrane region" description="Helical" evidence="1">
    <location>
        <begin position="93"/>
        <end position="119"/>
    </location>
</feature>
<feature type="transmembrane region" description="Helical" evidence="1">
    <location>
        <begin position="139"/>
        <end position="160"/>
    </location>
</feature>
<dbReference type="KEGG" id="hlr:HALLA_13220"/>
<keyword evidence="1" id="KW-0812">Transmembrane</keyword>
<dbReference type="HOGENOM" id="CLU_1607207_0_0_2"/>
<feature type="transmembrane region" description="Helical" evidence="1">
    <location>
        <begin position="16"/>
        <end position="35"/>
    </location>
</feature>
<evidence type="ECO:0000313" key="3">
    <source>
        <dbReference type="Proteomes" id="UP000019024"/>
    </source>
</evidence>
<keyword evidence="1" id="KW-1133">Transmembrane helix</keyword>
<dbReference type="Proteomes" id="UP000019024">
    <property type="component" value="Chromosome"/>
</dbReference>
<protein>
    <submittedName>
        <fullName evidence="2">Uncharacterized protein</fullName>
    </submittedName>
</protein>
<reference evidence="2 3" key="1">
    <citation type="submission" date="2014-01" db="EMBL/GenBank/DDBJ databases">
        <authorList>
            <consortium name="DOE Joint Genome Institute"/>
            <person name="Anderson I."/>
            <person name="Huntemann M."/>
            <person name="Han J."/>
            <person name="Chen A."/>
            <person name="Kyrpides N."/>
            <person name="Mavromatis K."/>
            <person name="Markowitz V."/>
            <person name="Palaniappan K."/>
            <person name="Ivanova N."/>
            <person name="Schaumberg A."/>
            <person name="Pati A."/>
            <person name="Liolios K."/>
            <person name="Nordberg H.P."/>
            <person name="Cantor M.N."/>
            <person name="Hua S.X."/>
            <person name="Woyke T."/>
        </authorList>
    </citation>
    <scope>NUCLEOTIDE SEQUENCE [LARGE SCALE GENOMIC DNA]</scope>
    <source>
        <strain evidence="2 3">XH-48</strain>
    </source>
</reference>
<dbReference type="GeneID" id="25145399"/>
<accession>W0JVD3</accession>
<dbReference type="RefSeq" id="WP_049952846.1">
    <property type="nucleotide sequence ID" value="NZ_CP007055.1"/>
</dbReference>
<dbReference type="EMBL" id="CP007055">
    <property type="protein sequence ID" value="AHG01013.1"/>
    <property type="molecule type" value="Genomic_DNA"/>
</dbReference>
<dbReference type="eggNOG" id="arCOG06357">
    <property type="taxonomic scope" value="Archaea"/>
</dbReference>
<evidence type="ECO:0000256" key="1">
    <source>
        <dbReference type="SAM" id="Phobius"/>
    </source>
</evidence>
<sequence>MAVERSVGIRDAENEAFASAVVGALVAGFVFGIVLHETGRMESIASLYGQDDIVVAWAFHFIHSFFAGIFFLAVVNLLRVTDPFGVTSLERPLGFPVATAVAGVLYGLVLWALLVATLLPLWGEVVGLERPLPYLHEPSLLGLVLFGAILGLLYGVLFRLMTRH</sequence>
<dbReference type="OrthoDB" id="203253at2157"/>
<feature type="transmembrane region" description="Helical" evidence="1">
    <location>
        <begin position="55"/>
        <end position="81"/>
    </location>
</feature>
<dbReference type="AlphaFoldDB" id="W0JVD3"/>